<dbReference type="InterPro" id="IPR027385">
    <property type="entry name" value="Beta-barrel_OMP"/>
</dbReference>
<reference evidence="4 5" key="1">
    <citation type="submission" date="2021-03" db="EMBL/GenBank/DDBJ databases">
        <title>Gelidibacter sp. nov., isolated from costal sediment.</title>
        <authorList>
            <person name="Lun K.-Y."/>
        </authorList>
    </citation>
    <scope>NUCLEOTIDE SEQUENCE [LARGE SCALE GENOMIC DNA]</scope>
    <source>
        <strain evidence="4 5">DF109</strain>
    </source>
</reference>
<keyword evidence="5" id="KW-1185">Reference proteome</keyword>
<sequence>MKKLFLLAAVAVFGMAQVNAQETRFGVKAGVDFASNKVKFAESSDFIGGSTTYSETGFYAGVFAEVGISEKFAFQPEVLFVAINELNQISVPLMAKFMVSDQFNILAGPALGILLDTGEGINSFNYGIEAGAAYDITEEFFVEARYNIGIANLFKDAPSGYSNRLSGFFVGAGYRF</sequence>
<name>A0ABS3SPS8_9FLAO</name>
<dbReference type="EMBL" id="JAGEVG010000005">
    <property type="protein sequence ID" value="MBO3097706.1"/>
    <property type="molecule type" value="Genomic_DNA"/>
</dbReference>
<comment type="caution">
    <text evidence="4">The sequence shown here is derived from an EMBL/GenBank/DDBJ whole genome shotgun (WGS) entry which is preliminary data.</text>
</comment>
<protein>
    <submittedName>
        <fullName evidence="4">PorT family protein</fullName>
    </submittedName>
</protein>
<accession>A0ABS3SPS8</accession>
<dbReference type="SUPFAM" id="SSF56925">
    <property type="entry name" value="OMPA-like"/>
    <property type="match status" value="1"/>
</dbReference>
<feature type="domain" description="Outer membrane protein beta-barrel" evidence="3">
    <location>
        <begin position="6"/>
        <end position="176"/>
    </location>
</feature>
<proteinExistence type="predicted"/>
<dbReference type="Proteomes" id="UP000681315">
    <property type="component" value="Unassembled WGS sequence"/>
</dbReference>
<dbReference type="Gene3D" id="2.40.160.20">
    <property type="match status" value="1"/>
</dbReference>
<evidence type="ECO:0000256" key="1">
    <source>
        <dbReference type="ARBA" id="ARBA00022729"/>
    </source>
</evidence>
<dbReference type="Pfam" id="PF13505">
    <property type="entry name" value="OMP_b-brl"/>
    <property type="match status" value="1"/>
</dbReference>
<evidence type="ECO:0000313" key="4">
    <source>
        <dbReference type="EMBL" id="MBO3097706.1"/>
    </source>
</evidence>
<dbReference type="InterPro" id="IPR011250">
    <property type="entry name" value="OMP/PagP_B-barrel"/>
</dbReference>
<evidence type="ECO:0000256" key="2">
    <source>
        <dbReference type="SAM" id="SignalP"/>
    </source>
</evidence>
<dbReference type="InterPro" id="IPR000758">
    <property type="entry name" value="Enterovir_OMP"/>
</dbReference>
<evidence type="ECO:0000313" key="5">
    <source>
        <dbReference type="Proteomes" id="UP000681315"/>
    </source>
</evidence>
<evidence type="ECO:0000259" key="3">
    <source>
        <dbReference type="Pfam" id="PF13505"/>
    </source>
</evidence>
<dbReference type="RefSeq" id="WP_208232856.1">
    <property type="nucleotide sequence ID" value="NZ_JAGEVG010000005.1"/>
</dbReference>
<feature type="signal peptide" evidence="2">
    <location>
        <begin position="1"/>
        <end position="20"/>
    </location>
</feature>
<dbReference type="PROSITE" id="PS00695">
    <property type="entry name" value="ENT_VIR_OMP_2"/>
    <property type="match status" value="1"/>
</dbReference>
<organism evidence="4 5">
    <name type="scientific">Gelidibacter pelagius</name>
    <dbReference type="NCBI Taxonomy" id="2819985"/>
    <lineage>
        <taxon>Bacteria</taxon>
        <taxon>Pseudomonadati</taxon>
        <taxon>Bacteroidota</taxon>
        <taxon>Flavobacteriia</taxon>
        <taxon>Flavobacteriales</taxon>
        <taxon>Flavobacteriaceae</taxon>
        <taxon>Gelidibacter</taxon>
    </lineage>
</organism>
<keyword evidence="1 2" id="KW-0732">Signal</keyword>
<feature type="chain" id="PRO_5047172286" evidence="2">
    <location>
        <begin position="21"/>
        <end position="176"/>
    </location>
</feature>
<gene>
    <name evidence="4" type="ORF">J4051_05470</name>
</gene>